<keyword evidence="2" id="KW-1185">Reference proteome</keyword>
<evidence type="ECO:0000313" key="2">
    <source>
        <dbReference type="Proteomes" id="UP001232063"/>
    </source>
</evidence>
<dbReference type="SUPFAM" id="SSF55486">
    <property type="entry name" value="Metalloproteases ('zincins'), catalytic domain"/>
    <property type="match status" value="1"/>
</dbReference>
<gene>
    <name evidence="1" type="ORF">QNI22_22135</name>
</gene>
<sequence>MKKFQWLSCCIFSLFLLYGTSCQNDKVDPHSNLSSSTDLPLLAKLKEAGFKENQIEDQGEYYLVSGDLLFKKNETDLKQVEAYFALKKGFNQGKSAREQQWQTPGIISSFNVENIKVYVNPSIKANYEVALQEAIGNWARDANSKINFAFIDTDQPTDNSIYADVNVYADNSITGDYARAEFPSTNKPGWRIRVNTSLSNGLSYLQKRFLFAHEMGHVLGLYHTDEYHPGYLIPGTPQSDPNSVMNSGVYYNGVVPPWNSFSTYDKIAVQYLYPWGTYDKWLTSPEGKYTGLYGYGIFGGDRYDQSYASFDITWNNALVTTSTVTLQLYEKGALKGTLASNIPNTGYYHVNNTPLLPTNMTPAYTPLIQIKIISDANPAISDFSSTFYVGFNGD</sequence>
<organism evidence="1 2">
    <name type="scientific">Xanthocytophaga agilis</name>
    <dbReference type="NCBI Taxonomy" id="3048010"/>
    <lineage>
        <taxon>Bacteria</taxon>
        <taxon>Pseudomonadati</taxon>
        <taxon>Bacteroidota</taxon>
        <taxon>Cytophagia</taxon>
        <taxon>Cytophagales</taxon>
        <taxon>Rhodocytophagaceae</taxon>
        <taxon>Xanthocytophaga</taxon>
    </lineage>
</organism>
<dbReference type="InterPro" id="IPR024079">
    <property type="entry name" value="MetalloPept_cat_dom_sf"/>
</dbReference>
<dbReference type="GO" id="GO:0008237">
    <property type="term" value="F:metallopeptidase activity"/>
    <property type="evidence" value="ECO:0007669"/>
    <property type="project" value="UniProtKB-KW"/>
</dbReference>
<dbReference type="Pfam" id="PF12388">
    <property type="entry name" value="Peptidase_M57"/>
    <property type="match status" value="1"/>
</dbReference>
<reference evidence="1" key="1">
    <citation type="submission" date="2023-05" db="EMBL/GenBank/DDBJ databases">
        <authorList>
            <person name="Zhang X."/>
        </authorList>
    </citation>
    <scope>NUCLEOTIDE SEQUENCE</scope>
    <source>
        <strain evidence="1">BD1B2-1</strain>
    </source>
</reference>
<evidence type="ECO:0000313" key="1">
    <source>
        <dbReference type="EMBL" id="MDJ1503385.1"/>
    </source>
</evidence>
<keyword evidence="1" id="KW-0482">Metalloprotease</keyword>
<accession>A0AAE3UFL3</accession>
<dbReference type="AlphaFoldDB" id="A0AAE3UFL3"/>
<name>A0AAE3UFL3_9BACT</name>
<dbReference type="Gene3D" id="3.40.390.10">
    <property type="entry name" value="Collagenase (Catalytic Domain)"/>
    <property type="match status" value="1"/>
</dbReference>
<dbReference type="RefSeq" id="WP_314514008.1">
    <property type="nucleotide sequence ID" value="NZ_JASJOU010000008.1"/>
</dbReference>
<dbReference type="EMBL" id="JASJOU010000008">
    <property type="protein sequence ID" value="MDJ1503385.1"/>
    <property type="molecule type" value="Genomic_DNA"/>
</dbReference>
<proteinExistence type="predicted"/>
<comment type="caution">
    <text evidence="1">The sequence shown here is derived from an EMBL/GenBank/DDBJ whole genome shotgun (WGS) entry which is preliminary data.</text>
</comment>
<dbReference type="InterPro" id="IPR024653">
    <property type="entry name" value="Peptidase_M10/M27/M57"/>
</dbReference>
<keyword evidence="1" id="KW-0645">Protease</keyword>
<protein>
    <submittedName>
        <fullName evidence="1">M57 family metalloprotease</fullName>
    </submittedName>
</protein>
<keyword evidence="1" id="KW-0378">Hydrolase</keyword>
<dbReference type="Proteomes" id="UP001232063">
    <property type="component" value="Unassembled WGS sequence"/>
</dbReference>